<dbReference type="InterPro" id="IPR050659">
    <property type="entry name" value="Peptidase_M24B"/>
</dbReference>
<protein>
    <submittedName>
        <fullName evidence="2">Peptidase M24</fullName>
    </submittedName>
</protein>
<dbReference type="EMBL" id="CP020083">
    <property type="protein sequence ID" value="ASR52175.1"/>
    <property type="molecule type" value="Genomic_DNA"/>
</dbReference>
<accession>A0ABM6M883</accession>
<dbReference type="Proteomes" id="UP000258016">
    <property type="component" value="Chromosome"/>
</dbReference>
<name>A0ABM6M883_9SPHN</name>
<dbReference type="SUPFAM" id="SSF55920">
    <property type="entry name" value="Creatinase/aminopeptidase"/>
    <property type="match status" value="1"/>
</dbReference>
<dbReference type="Gene3D" id="3.90.230.10">
    <property type="entry name" value="Creatinase/methionine aminopeptidase superfamily"/>
    <property type="match status" value="1"/>
</dbReference>
<evidence type="ECO:0000313" key="2">
    <source>
        <dbReference type="EMBL" id="ASR52175.1"/>
    </source>
</evidence>
<organism evidence="2 3">
    <name type="scientific">Blastomonas fulva</name>
    <dbReference type="NCBI Taxonomy" id="1550728"/>
    <lineage>
        <taxon>Bacteria</taxon>
        <taxon>Pseudomonadati</taxon>
        <taxon>Pseudomonadota</taxon>
        <taxon>Alphaproteobacteria</taxon>
        <taxon>Sphingomonadales</taxon>
        <taxon>Sphingomonadaceae</taxon>
        <taxon>Blastomonas</taxon>
    </lineage>
</organism>
<feature type="domain" description="Peptidase M24" evidence="1">
    <location>
        <begin position="184"/>
        <end position="415"/>
    </location>
</feature>
<proteinExistence type="predicted"/>
<dbReference type="InterPro" id="IPR000994">
    <property type="entry name" value="Pept_M24"/>
</dbReference>
<evidence type="ECO:0000313" key="3">
    <source>
        <dbReference type="Proteomes" id="UP000258016"/>
    </source>
</evidence>
<keyword evidence="3" id="KW-1185">Reference proteome</keyword>
<sequence>MLAVASLVLASTTPVIAQEARQRWEQMCQIRKDKLDLILPQAMRENGIDMWIVASREGHDDPNAALLGDGYVGDIGYYVFADPGEGRIERAAMGVGGAAFDQCPLYDVRKSPAELKAYVAQRNPRRIGINIASEIGTADGLSHSLHERLRETLGPDLSARLVSAEKLVSDFRSRHSATEIAAFARAGEYSRTIAERALSSEVITPGKTTTGDVAWWMMEQLHKEGLGNSFGIPSIYILGPGPRGPVSGDHVIQRGDLITMDWGVNFLTAYTDMKRMAYVLKAGENAPPPGVQRAFDKALEIRRMILDVIKPGITAGDALAAVNSRVAQTPGLALGRYDDPVADPKVSDVVIGSHSVGDLGHGSGPSMADFNPLRMTYTLQPSNFLSIELFLYTPVPEWGTRKIKIPLEDNGVVTERGLEWAYPANSRILLVK</sequence>
<dbReference type="Pfam" id="PF00557">
    <property type="entry name" value="Peptidase_M24"/>
    <property type="match status" value="1"/>
</dbReference>
<evidence type="ECO:0000259" key="1">
    <source>
        <dbReference type="Pfam" id="PF00557"/>
    </source>
</evidence>
<reference evidence="2 3" key="1">
    <citation type="submission" date="2017-03" db="EMBL/GenBank/DDBJ databases">
        <title>Complete genome sequence of Blastomonas fulva degrading microcsystin LR.</title>
        <authorList>
            <person name="Lee H.-g."/>
            <person name="Jin L."/>
            <person name="oh H.-M."/>
        </authorList>
    </citation>
    <scope>NUCLEOTIDE SEQUENCE [LARGE SCALE GENOMIC DNA]</scope>
    <source>
        <strain evidence="2 3">T2</strain>
    </source>
</reference>
<dbReference type="InterPro" id="IPR036005">
    <property type="entry name" value="Creatinase/aminopeptidase-like"/>
</dbReference>
<dbReference type="PANTHER" id="PTHR46112">
    <property type="entry name" value="AMINOPEPTIDASE"/>
    <property type="match status" value="1"/>
</dbReference>
<gene>
    <name evidence="2" type="ORF">B5J99_12475</name>
</gene>
<dbReference type="PANTHER" id="PTHR46112:SF8">
    <property type="entry name" value="CYTOPLASMIC PEPTIDASE PEPQ-RELATED"/>
    <property type="match status" value="1"/>
</dbReference>
<dbReference type="CDD" id="cd01066">
    <property type="entry name" value="APP_MetAP"/>
    <property type="match status" value="1"/>
</dbReference>